<gene>
    <name evidence="2" type="ORF">ACFSDA_13085</name>
</gene>
<feature type="compositionally biased region" description="Acidic residues" evidence="1">
    <location>
        <begin position="94"/>
        <end position="116"/>
    </location>
</feature>
<evidence type="ECO:0000313" key="3">
    <source>
        <dbReference type="Proteomes" id="UP001597280"/>
    </source>
</evidence>
<protein>
    <recommendedName>
        <fullName evidence="4">Ig-like domain-containing protein</fullName>
    </recommendedName>
</protein>
<evidence type="ECO:0000313" key="2">
    <source>
        <dbReference type="EMBL" id="MFD1836001.1"/>
    </source>
</evidence>
<evidence type="ECO:0000256" key="1">
    <source>
        <dbReference type="SAM" id="MobiDB-lite"/>
    </source>
</evidence>
<reference evidence="3" key="1">
    <citation type="journal article" date="2019" name="Int. J. Syst. Evol. Microbiol.">
        <title>The Global Catalogue of Microorganisms (GCM) 10K type strain sequencing project: providing services to taxonomists for standard genome sequencing and annotation.</title>
        <authorList>
            <consortium name="The Broad Institute Genomics Platform"/>
            <consortium name="The Broad Institute Genome Sequencing Center for Infectious Disease"/>
            <person name="Wu L."/>
            <person name="Ma J."/>
        </authorList>
    </citation>
    <scope>NUCLEOTIDE SEQUENCE [LARGE SCALE GENOMIC DNA]</scope>
    <source>
        <strain evidence="3">JCM 11650</strain>
    </source>
</reference>
<feature type="compositionally biased region" description="Low complexity" evidence="1">
    <location>
        <begin position="117"/>
        <end position="129"/>
    </location>
</feature>
<dbReference type="RefSeq" id="WP_137770633.1">
    <property type="nucleotide sequence ID" value="NZ_BAAAIS010000003.1"/>
</dbReference>
<dbReference type="EMBL" id="JBHUFL010000003">
    <property type="protein sequence ID" value="MFD1836001.1"/>
    <property type="molecule type" value="Genomic_DNA"/>
</dbReference>
<dbReference type="Proteomes" id="UP001597280">
    <property type="component" value="Unassembled WGS sequence"/>
</dbReference>
<name>A0ABW4Q2Q5_9MICO</name>
<dbReference type="PROSITE" id="PS51257">
    <property type="entry name" value="PROKAR_LIPOPROTEIN"/>
    <property type="match status" value="1"/>
</dbReference>
<keyword evidence="3" id="KW-1185">Reference proteome</keyword>
<proteinExistence type="predicted"/>
<feature type="compositionally biased region" description="Low complexity" evidence="1">
    <location>
        <begin position="43"/>
        <end position="83"/>
    </location>
</feature>
<accession>A0ABW4Q2Q5</accession>
<sequence>MPRSSAPSVRAALLRRRLLTLLAALPLLLLGVTACGGAAEEQPSASTSGAEESATPTEEATGEDSASPTSESTSEAPTESTSPMSIEATRAGDDAETGDPTEPEDGGEDGTAEEDTSPAPGDAPAPGSTELTTLWVDDSWTIEEREDDPCSFGGPTVSPYSEQDDVFTCGATADSLLACMIEDGDTAVCITNPLERTAMRFDSLTARDALDAGLEVEGEPIPMTVELADGALCATVSHDHDTHWDGKFSWYRCEDGSELLTDEDITHTFDEGDPWTVQRSVDTGAPEETAVAVVAFAGV</sequence>
<evidence type="ECO:0008006" key="4">
    <source>
        <dbReference type="Google" id="ProtNLM"/>
    </source>
</evidence>
<feature type="region of interest" description="Disordered" evidence="1">
    <location>
        <begin position="38"/>
        <end position="131"/>
    </location>
</feature>
<comment type="caution">
    <text evidence="2">The sequence shown here is derived from an EMBL/GenBank/DDBJ whole genome shotgun (WGS) entry which is preliminary data.</text>
</comment>
<organism evidence="2 3">
    <name type="scientific">Brachybacterium rhamnosum</name>
    <dbReference type="NCBI Taxonomy" id="173361"/>
    <lineage>
        <taxon>Bacteria</taxon>
        <taxon>Bacillati</taxon>
        <taxon>Actinomycetota</taxon>
        <taxon>Actinomycetes</taxon>
        <taxon>Micrococcales</taxon>
        <taxon>Dermabacteraceae</taxon>
        <taxon>Brachybacterium</taxon>
    </lineage>
</organism>